<dbReference type="Gene3D" id="2.60.420.10">
    <property type="entry name" value="Maltose phosphorylase, domain 3"/>
    <property type="match status" value="1"/>
</dbReference>
<feature type="domain" description="Glycosyl hydrolase 94 supersandwich" evidence="4">
    <location>
        <begin position="507"/>
        <end position="778"/>
    </location>
</feature>
<organism evidence="6 7">
    <name type="scientific">Dyella caseinilytica</name>
    <dbReference type="NCBI Taxonomy" id="1849581"/>
    <lineage>
        <taxon>Bacteria</taxon>
        <taxon>Pseudomonadati</taxon>
        <taxon>Pseudomonadota</taxon>
        <taxon>Gammaproteobacteria</taxon>
        <taxon>Lysobacterales</taxon>
        <taxon>Rhodanobacteraceae</taxon>
        <taxon>Dyella</taxon>
    </lineage>
</organism>
<dbReference type="SMART" id="SM01068">
    <property type="entry name" value="CBM_X"/>
    <property type="match status" value="2"/>
</dbReference>
<keyword evidence="7" id="KW-1185">Reference proteome</keyword>
<dbReference type="Pfam" id="PF17167">
    <property type="entry name" value="Glyco_hydro_94"/>
    <property type="match status" value="1"/>
</dbReference>
<gene>
    <name evidence="6" type="ORF">ISN74_09630</name>
</gene>
<dbReference type="SUPFAM" id="SSF48208">
    <property type="entry name" value="Six-hairpin glycosidases"/>
    <property type="match status" value="1"/>
</dbReference>
<dbReference type="CDD" id="cd11753">
    <property type="entry name" value="GH94N_ChvB_NdvB_2_like"/>
    <property type="match status" value="1"/>
</dbReference>
<dbReference type="EMBL" id="CP064030">
    <property type="protein sequence ID" value="QRN55554.1"/>
    <property type="molecule type" value="Genomic_DNA"/>
</dbReference>
<evidence type="ECO:0000256" key="2">
    <source>
        <dbReference type="ARBA" id="ARBA00022679"/>
    </source>
</evidence>
<dbReference type="Proteomes" id="UP000663181">
    <property type="component" value="Chromosome"/>
</dbReference>
<feature type="domain" description="Glycosyl hydrolase 94 catalytic" evidence="5">
    <location>
        <begin position="792"/>
        <end position="1216"/>
    </location>
</feature>
<dbReference type="InterPro" id="IPR037824">
    <property type="entry name" value="GH94N_2_NdvB"/>
</dbReference>
<dbReference type="Gene3D" id="1.50.10.10">
    <property type="match status" value="1"/>
</dbReference>
<keyword evidence="1" id="KW-0328">Glycosyltransferase</keyword>
<feature type="compositionally biased region" description="Low complexity" evidence="3">
    <location>
        <begin position="467"/>
        <end position="477"/>
    </location>
</feature>
<feature type="region of interest" description="Disordered" evidence="3">
    <location>
        <begin position="457"/>
        <end position="480"/>
    </location>
</feature>
<dbReference type="InterPro" id="IPR033432">
    <property type="entry name" value="GH94_catalytic"/>
</dbReference>
<accession>A0ABX7H0E9</accession>
<evidence type="ECO:0000313" key="7">
    <source>
        <dbReference type="Proteomes" id="UP000663181"/>
    </source>
</evidence>
<dbReference type="InterPro" id="IPR008928">
    <property type="entry name" value="6-hairpin_glycosidase_sf"/>
</dbReference>
<dbReference type="InterPro" id="IPR037018">
    <property type="entry name" value="GH65_N"/>
</dbReference>
<evidence type="ECO:0000256" key="1">
    <source>
        <dbReference type="ARBA" id="ARBA00022676"/>
    </source>
</evidence>
<evidence type="ECO:0000256" key="3">
    <source>
        <dbReference type="SAM" id="MobiDB-lite"/>
    </source>
</evidence>
<sequence>MPPQSSLQIDPPSRVQLLSNGHYTVMLNDAGSGYSQWRGLAITRWREDPVGDEWGSYLLLRDEESGEVWSPSTQPYGIAGDNDATTLYDDHVSMTRQRGSLTAKFDVAVAGDRDLEWRRITLSNEGVSEREISLTSYAELVLGPGVGDAAHPAFSKMFVQTEWVEQGSTLLATRRRRSSSEPEVWAAHRVMVESDSDGKCDYETDRMRFLGRGRTLRHAQAMQGGVVLSKSSGCVLDPIFSLRRRVRVPPGASVRVVFLTAVASTRSDALTLISALDERGLGDDVLADAKAHADAQRTRLGISAALASRFDGLNAALLYADAAFRPSGELLAIGVGGPPVLWSCGISGDRPIVLLRIGEASNMAFVHELLLAQCYWQAKQLGVDIVLLDTTSGDDGALFAALSERAKTQSDRLKADSSAVTAQAFVLRDRDISDAVRAGLITASRILLDASTGFPETATQRQESHAHTSTTAAHQASPGISRMFRSKASTSAGEFGNGLGRFSDAGRSYIINLKSEQHTPQPWINVIANPDFGFLVSAEGGGYAWSSNSQQNPLTPWPNDPVSDTPHEVLYLRDLDSGELWSATAAPIRVPTVNYACEYGKGYCRFTHHAHGIEVDLLQFVPTNDPVKLSHLSLRNDSDRKRRLSITAYVEWALGANGTVPAPFVVTSRDPVTGALLARNAWRAEFHERVAFMDLGGLQHSMTGDRLKFLGCHGAVDRPAALTGNSPLSGQIGAGLAPCGALQTSIDLSPGEQFDITFLLGEARSPDQAQALVEKYRTVDLDAALDDVHTQWNDLLDTIQVSTPDRAMDILLNDWLLYQVLVCRMWARTAYYQASGAYGFRDQLQDSMALCVARPDLAREHLLRAAARQFAQGDVQHWWLPPSGQGIRTRISDDRIWLAYVASHYVKTTADTAVLDEMLPFLEGAAIKDGDTDAFYLPGIANGKSSLYEHCARAIDSSLTLGANGLPLMGAGDWNDGMNNVGAKGRGESVWLAWFLLSAIHAFLPYVRARDEQARAYRWQTYADALQKVLEGTPGWDGEWYRRGYYDDGAPLGSHESLECRIDVIAQSWSLMSGVADPAHAALAMKSVEKYLIKRDEKIALLFTPPFDHTPLDPGYIKGYPPGIRENGGQYTHGATWSIFAYAMLGQGDHAAALFDILNPIRHSETVEAVARYQVEPYVACADVYSVDPYIGRGGWTWYTGSAGWLYRAGLEAILGFQRLGDHLLINPCVPTSWPRFEITYRHRGGHRGITHYLIAVENPDGVSSGVASVELDGKTLHTEQIPLVDDGQKHSVRVTLGGSRKRS</sequence>
<dbReference type="InterPro" id="IPR012341">
    <property type="entry name" value="6hp_glycosidase-like_sf"/>
</dbReference>
<reference evidence="6 7" key="1">
    <citation type="submission" date="2020-10" db="EMBL/GenBank/DDBJ databases">
        <title>Phylogeny of dyella-like bacteria.</title>
        <authorList>
            <person name="Fu J."/>
        </authorList>
    </citation>
    <scope>NUCLEOTIDE SEQUENCE [LARGE SCALE GENOMIC DNA]</scope>
    <source>
        <strain evidence="6 7">DHOB09</strain>
    </source>
</reference>
<dbReference type="CDD" id="cd11756">
    <property type="entry name" value="GH94N_ChvB_NdvB_1_like"/>
    <property type="match status" value="1"/>
</dbReference>
<evidence type="ECO:0000259" key="5">
    <source>
        <dbReference type="Pfam" id="PF17167"/>
    </source>
</evidence>
<dbReference type="InterPro" id="IPR052047">
    <property type="entry name" value="GH94_Enzymes"/>
</dbReference>
<dbReference type="Gene3D" id="2.70.98.40">
    <property type="entry name" value="Glycoside hydrolase, family 65, N-terminal domain"/>
    <property type="match status" value="2"/>
</dbReference>
<keyword evidence="2 6" id="KW-0808">Transferase</keyword>
<dbReference type="PANTHER" id="PTHR37469">
    <property type="entry name" value="CELLOBIONIC ACID PHOSPHORYLASE-RELATED"/>
    <property type="match status" value="1"/>
</dbReference>
<dbReference type="GO" id="GO:0016740">
    <property type="term" value="F:transferase activity"/>
    <property type="evidence" value="ECO:0007669"/>
    <property type="project" value="UniProtKB-KW"/>
</dbReference>
<evidence type="ECO:0000259" key="4">
    <source>
        <dbReference type="Pfam" id="PF06165"/>
    </source>
</evidence>
<dbReference type="RefSeq" id="WP_188799120.1">
    <property type="nucleotide sequence ID" value="NZ_BMIZ01000001.1"/>
</dbReference>
<protein>
    <submittedName>
        <fullName evidence="6">Glycosyl transferase family 36</fullName>
    </submittedName>
</protein>
<dbReference type="InterPro" id="IPR010383">
    <property type="entry name" value="Glyco_hydrolase_94_b-supersand"/>
</dbReference>
<dbReference type="Pfam" id="PF06165">
    <property type="entry name" value="GH94_b-supersand"/>
    <property type="match status" value="2"/>
</dbReference>
<proteinExistence type="predicted"/>
<feature type="domain" description="Glycosyl hydrolase 94 supersandwich" evidence="4">
    <location>
        <begin position="11"/>
        <end position="276"/>
    </location>
</feature>
<dbReference type="InterPro" id="IPR011013">
    <property type="entry name" value="Gal_mutarotase_sf_dom"/>
</dbReference>
<name>A0ABX7H0E9_9GAMM</name>
<dbReference type="PANTHER" id="PTHR37469:SF2">
    <property type="entry name" value="CELLOBIONIC ACID PHOSPHORYLASE"/>
    <property type="match status" value="1"/>
</dbReference>
<evidence type="ECO:0000313" key="6">
    <source>
        <dbReference type="EMBL" id="QRN55554.1"/>
    </source>
</evidence>
<dbReference type="SUPFAM" id="SSF74650">
    <property type="entry name" value="Galactose mutarotase-like"/>
    <property type="match status" value="2"/>
</dbReference>
<dbReference type="InterPro" id="IPR037820">
    <property type="entry name" value="GH94N_NdvB"/>
</dbReference>